<feature type="domain" description="Aldehyde dehydrogenase" evidence="2">
    <location>
        <begin position="58"/>
        <end position="139"/>
    </location>
</feature>
<dbReference type="Gene3D" id="3.40.605.10">
    <property type="entry name" value="Aldehyde Dehydrogenase, Chain A, domain 1"/>
    <property type="match status" value="1"/>
</dbReference>
<sequence>MAGTLTVEELSVEVAAGRIDTVVPAIADMQGRLQGERLSARHFLDEVARHGAEDKDKTEAEDEAVRVAKDTRYGLSGSIWTRNMGRALRVARAVEAGALSVDSHSSVRYWTPFGGCKESVLGRTLGPDALAVFSETKNVFISDQ</sequence>
<dbReference type="Pfam" id="PF00171">
    <property type="entry name" value="Aldedh"/>
    <property type="match status" value="1"/>
</dbReference>
<evidence type="ECO:0000259" key="2">
    <source>
        <dbReference type="Pfam" id="PF00171"/>
    </source>
</evidence>
<dbReference type="InterPro" id="IPR016163">
    <property type="entry name" value="Ald_DH_C"/>
</dbReference>
<dbReference type="GO" id="GO:0016620">
    <property type="term" value="F:oxidoreductase activity, acting on the aldehyde or oxo group of donors, NAD or NADP as acceptor"/>
    <property type="evidence" value="ECO:0007669"/>
    <property type="project" value="InterPro"/>
</dbReference>
<evidence type="ECO:0000313" key="3">
    <source>
        <dbReference type="EMBL" id="SDG56032.1"/>
    </source>
</evidence>
<keyword evidence="1" id="KW-0560">Oxidoreductase</keyword>
<dbReference type="SUPFAM" id="SSF53720">
    <property type="entry name" value="ALDH-like"/>
    <property type="match status" value="1"/>
</dbReference>
<protein>
    <submittedName>
        <fullName evidence="3">Aldehyde dehydrogenase family protein</fullName>
    </submittedName>
</protein>
<dbReference type="PANTHER" id="PTHR11699">
    <property type="entry name" value="ALDEHYDE DEHYDROGENASE-RELATED"/>
    <property type="match status" value="1"/>
</dbReference>
<dbReference type="Proteomes" id="UP000198923">
    <property type="component" value="Unassembled WGS sequence"/>
</dbReference>
<evidence type="ECO:0000256" key="1">
    <source>
        <dbReference type="ARBA" id="ARBA00023002"/>
    </source>
</evidence>
<dbReference type="InterPro" id="IPR015590">
    <property type="entry name" value="Aldehyde_DH_dom"/>
</dbReference>
<name>A0A1G7V891_9ACTN</name>
<dbReference type="InterPro" id="IPR016161">
    <property type="entry name" value="Ald_DH/histidinol_DH"/>
</dbReference>
<dbReference type="Gene3D" id="3.40.309.10">
    <property type="entry name" value="Aldehyde Dehydrogenase, Chain A, domain 2"/>
    <property type="match status" value="1"/>
</dbReference>
<dbReference type="STRING" id="504805.SAMN05421505_105167"/>
<dbReference type="AlphaFoldDB" id="A0A1G7V891"/>
<keyword evidence="4" id="KW-1185">Reference proteome</keyword>
<gene>
    <name evidence="3" type="ORF">SAMN05421505_105167</name>
</gene>
<reference evidence="3 4" key="1">
    <citation type="submission" date="2016-10" db="EMBL/GenBank/DDBJ databases">
        <authorList>
            <person name="de Groot N.N."/>
        </authorList>
    </citation>
    <scope>NUCLEOTIDE SEQUENCE [LARGE SCALE GENOMIC DNA]</scope>
    <source>
        <strain evidence="3 4">CPCC 201354</strain>
    </source>
</reference>
<evidence type="ECO:0000313" key="4">
    <source>
        <dbReference type="Proteomes" id="UP000198923"/>
    </source>
</evidence>
<dbReference type="InterPro" id="IPR016162">
    <property type="entry name" value="Ald_DH_N"/>
</dbReference>
<proteinExistence type="predicted"/>
<accession>A0A1G7V891</accession>
<dbReference type="EMBL" id="FNCN01000005">
    <property type="protein sequence ID" value="SDG56032.1"/>
    <property type="molecule type" value="Genomic_DNA"/>
</dbReference>
<organism evidence="3 4">
    <name type="scientific">Sinosporangium album</name>
    <dbReference type="NCBI Taxonomy" id="504805"/>
    <lineage>
        <taxon>Bacteria</taxon>
        <taxon>Bacillati</taxon>
        <taxon>Actinomycetota</taxon>
        <taxon>Actinomycetes</taxon>
        <taxon>Streptosporangiales</taxon>
        <taxon>Streptosporangiaceae</taxon>
        <taxon>Sinosporangium</taxon>
    </lineage>
</organism>